<comment type="caution">
    <text evidence="4">The sequence shown here is derived from an EMBL/GenBank/DDBJ whole genome shotgun (WGS) entry which is preliminary data.</text>
</comment>
<protein>
    <submittedName>
        <fullName evidence="4">Heparinase II/III-like protein</fullName>
    </submittedName>
</protein>
<dbReference type="RefSeq" id="WP_245882405.1">
    <property type="nucleotide sequence ID" value="NZ_PVTE01000022.1"/>
</dbReference>
<sequence length="628" mass="70559">MMKNSYRLLLVGGLWLGLAGQVVAQNDSLTAATPLPPHPRILLLRGEEVSLRRQISADTTWTRLHQAVLAQCDTMLKTRPLERVQIGRRLLATSREALRRIFYLSYAWRLTQEARYRTRAEAELRAIARFRDWNPSHFLDVGEMTMAAAIGYDWLYDTLPDSTRRLVADAIQEKGMAPSLDSRYNGWLRSANNWNQVCNAGMSYGALAIYETQPQLARQVLNRAITSVALPMNEYAPDGVYPEGYNYWGYGTGFNVLLISALEKAFGSSFGLADKPGFLQTAAYMENMTGPTGEVFNYADARKRGELQPAMFWFAARTQQPFRLWEERRYLQSFNQLQKQENARILPAALLWGSQLSIAGLRPPHETAWWGRSINPVALFRTSWTDPSALYIGLKGGSPKLSHAHMDVGSFVMEADGVRWAMDFGMQEYESLESKQVDLWNMKQNSQRWQVFRYNNFVHNTLTVNNSLQKVDGSASITRTVNTPDFMGAATDITAVYGDALTHAERGVAIVKKRYVVVQDELEGGAADATVRWTMLTPATVKLLGGNRAELTKDGKTLLVQAPPGVTLRTWSTDPPQPYDAPNPGTALVGFELTVAARQRQTLAVFLIPQRKSPVSRPTVRPLSQWKR</sequence>
<dbReference type="Proteomes" id="UP000238375">
    <property type="component" value="Unassembled WGS sequence"/>
</dbReference>
<keyword evidence="2" id="KW-0732">Signal</keyword>
<dbReference type="Gene3D" id="1.50.10.100">
    <property type="entry name" value="Chondroitin AC/alginate lyase"/>
    <property type="match status" value="1"/>
</dbReference>
<dbReference type="InterPro" id="IPR012480">
    <property type="entry name" value="Hepar_II_III_C"/>
</dbReference>
<evidence type="ECO:0000313" key="5">
    <source>
        <dbReference type="Proteomes" id="UP000238375"/>
    </source>
</evidence>
<evidence type="ECO:0000313" key="4">
    <source>
        <dbReference type="EMBL" id="PRY31760.1"/>
    </source>
</evidence>
<organism evidence="4 5">
    <name type="scientific">Spirosoma oryzae</name>
    <dbReference type="NCBI Taxonomy" id="1469603"/>
    <lineage>
        <taxon>Bacteria</taxon>
        <taxon>Pseudomonadati</taxon>
        <taxon>Bacteroidota</taxon>
        <taxon>Cytophagia</taxon>
        <taxon>Cytophagales</taxon>
        <taxon>Cytophagaceae</taxon>
        <taxon>Spirosoma</taxon>
    </lineage>
</organism>
<evidence type="ECO:0000256" key="1">
    <source>
        <dbReference type="ARBA" id="ARBA00004196"/>
    </source>
</evidence>
<dbReference type="SUPFAM" id="SSF48230">
    <property type="entry name" value="Chondroitin AC/alginate lyase"/>
    <property type="match status" value="1"/>
</dbReference>
<keyword evidence="5" id="KW-1185">Reference proteome</keyword>
<dbReference type="GO" id="GO:0016829">
    <property type="term" value="F:lyase activity"/>
    <property type="evidence" value="ECO:0007669"/>
    <property type="project" value="InterPro"/>
</dbReference>
<gene>
    <name evidence="4" type="ORF">CLV58_12255</name>
</gene>
<dbReference type="InterPro" id="IPR008929">
    <property type="entry name" value="Chondroitin_lyas"/>
</dbReference>
<dbReference type="EMBL" id="PVTE01000022">
    <property type="protein sequence ID" value="PRY31760.1"/>
    <property type="molecule type" value="Genomic_DNA"/>
</dbReference>
<evidence type="ECO:0000256" key="2">
    <source>
        <dbReference type="SAM" id="SignalP"/>
    </source>
</evidence>
<accession>A0A2T0SEC7</accession>
<dbReference type="PANTHER" id="PTHR38045">
    <property type="entry name" value="CHROMOSOME 1, WHOLE GENOME SHOTGUN SEQUENCE"/>
    <property type="match status" value="1"/>
</dbReference>
<feature type="domain" description="Heparinase II/III-like C-terminal" evidence="3">
    <location>
        <begin position="395"/>
        <end position="572"/>
    </location>
</feature>
<evidence type="ECO:0000259" key="3">
    <source>
        <dbReference type="Pfam" id="PF07940"/>
    </source>
</evidence>
<dbReference type="AlphaFoldDB" id="A0A2T0SEC7"/>
<dbReference type="Gene3D" id="2.70.98.70">
    <property type="match status" value="1"/>
</dbReference>
<feature type="chain" id="PRO_5015512341" evidence="2">
    <location>
        <begin position="25"/>
        <end position="628"/>
    </location>
</feature>
<dbReference type="PANTHER" id="PTHR38045:SF1">
    <property type="entry name" value="HEPARINASE II_III-LIKE PROTEIN"/>
    <property type="match status" value="1"/>
</dbReference>
<reference evidence="4 5" key="1">
    <citation type="submission" date="2018-03" db="EMBL/GenBank/DDBJ databases">
        <title>Genomic Encyclopedia of Archaeal and Bacterial Type Strains, Phase II (KMG-II): from individual species to whole genera.</title>
        <authorList>
            <person name="Goeker M."/>
        </authorList>
    </citation>
    <scope>NUCLEOTIDE SEQUENCE [LARGE SCALE GENOMIC DNA]</scope>
    <source>
        <strain evidence="4 5">DSM 28354</strain>
    </source>
</reference>
<proteinExistence type="predicted"/>
<dbReference type="GO" id="GO:0030313">
    <property type="term" value="C:cell envelope"/>
    <property type="evidence" value="ECO:0007669"/>
    <property type="project" value="UniProtKB-SubCell"/>
</dbReference>
<name>A0A2T0SEC7_9BACT</name>
<dbReference type="Pfam" id="PF07940">
    <property type="entry name" value="Hepar_II_III_C"/>
    <property type="match status" value="1"/>
</dbReference>
<comment type="subcellular location">
    <subcellularLocation>
        <location evidence="1">Cell envelope</location>
    </subcellularLocation>
</comment>
<feature type="signal peptide" evidence="2">
    <location>
        <begin position="1"/>
        <end position="24"/>
    </location>
</feature>